<feature type="domain" description="Rap-GAP" evidence="2">
    <location>
        <begin position="77"/>
        <end position="280"/>
    </location>
</feature>
<dbReference type="InterPro" id="IPR027107">
    <property type="entry name" value="Tuberin/Ral-act_asu"/>
</dbReference>
<accession>A0A914YG23</accession>
<protein>
    <submittedName>
        <fullName evidence="4">Rap-GAP domain-containing protein</fullName>
    </submittedName>
</protein>
<reference evidence="4" key="1">
    <citation type="submission" date="2022-11" db="UniProtKB">
        <authorList>
            <consortium name="WormBaseParasite"/>
        </authorList>
    </citation>
    <scope>IDENTIFICATION</scope>
</reference>
<sequence>MSASERSAQAQQAMDMLAFIRRSNRRPLKNISMKNSNKENNFSTNDGSTMQAWRKFAADFSFIKTTQTATTNFPRELRHLDNTSSREVHKVAVIYVAEGQDDKQSILSNSNGSLHFNYFVEGLGWPVQIGTSSHLGYSGGLSVGQTTPYYSTVDTEVIFHVSTQLSGDAQMKMKHLGNDEVHVVWSENPRQSYRRELLATRFCDVLIVLYPVSPVLIRVHIETQNQLLLCGPLLDGAIIHTKQVASLVRDTVINASRAYRLAQKDCDRPNKLREKVFEQTKSTLKEMSVADAITQIYVPKFAFLN</sequence>
<dbReference type="GO" id="GO:0051056">
    <property type="term" value="P:regulation of small GTPase mediated signal transduction"/>
    <property type="evidence" value="ECO:0007669"/>
    <property type="project" value="InterPro"/>
</dbReference>
<evidence type="ECO:0000256" key="1">
    <source>
        <dbReference type="ARBA" id="ARBA00022468"/>
    </source>
</evidence>
<evidence type="ECO:0000259" key="2">
    <source>
        <dbReference type="PROSITE" id="PS50085"/>
    </source>
</evidence>
<keyword evidence="3" id="KW-1185">Reference proteome</keyword>
<evidence type="ECO:0000313" key="3">
    <source>
        <dbReference type="Proteomes" id="UP000887577"/>
    </source>
</evidence>
<organism evidence="3 4">
    <name type="scientific">Panagrolaimus superbus</name>
    <dbReference type="NCBI Taxonomy" id="310955"/>
    <lineage>
        <taxon>Eukaryota</taxon>
        <taxon>Metazoa</taxon>
        <taxon>Ecdysozoa</taxon>
        <taxon>Nematoda</taxon>
        <taxon>Chromadorea</taxon>
        <taxon>Rhabditida</taxon>
        <taxon>Tylenchina</taxon>
        <taxon>Panagrolaimomorpha</taxon>
        <taxon>Panagrolaimoidea</taxon>
        <taxon>Panagrolaimidae</taxon>
        <taxon>Panagrolaimus</taxon>
    </lineage>
</organism>
<dbReference type="WBParaSite" id="PSU_v2.g16293.t1">
    <property type="protein sequence ID" value="PSU_v2.g16293.t1"/>
    <property type="gene ID" value="PSU_v2.g16293"/>
</dbReference>
<dbReference type="FunFam" id="3.40.50.11210:FF:000001">
    <property type="entry name" value="Ral GTPase-activating protein subunit alpha-1 isoform 1"/>
    <property type="match status" value="1"/>
</dbReference>
<evidence type="ECO:0000313" key="4">
    <source>
        <dbReference type="WBParaSite" id="PSU_v2.g16293.t1"/>
    </source>
</evidence>
<dbReference type="Gene3D" id="3.40.50.11210">
    <property type="entry name" value="Rap/Ran-GAP"/>
    <property type="match status" value="1"/>
</dbReference>
<name>A0A914YG23_9BILA</name>
<dbReference type="GO" id="GO:0005096">
    <property type="term" value="F:GTPase activator activity"/>
    <property type="evidence" value="ECO:0007669"/>
    <property type="project" value="UniProtKB-KW"/>
</dbReference>
<dbReference type="GO" id="GO:0005737">
    <property type="term" value="C:cytoplasm"/>
    <property type="evidence" value="ECO:0007669"/>
    <property type="project" value="TreeGrafter"/>
</dbReference>
<dbReference type="InterPro" id="IPR035974">
    <property type="entry name" value="Rap/Ran-GAP_sf"/>
</dbReference>
<dbReference type="PANTHER" id="PTHR10063:SF11">
    <property type="entry name" value="RHO GTPASE-ACTIVATING PROTEIN CG5521-RELATED"/>
    <property type="match status" value="1"/>
</dbReference>
<dbReference type="Pfam" id="PF02145">
    <property type="entry name" value="Rap_GAP"/>
    <property type="match status" value="1"/>
</dbReference>
<dbReference type="GO" id="GO:0005634">
    <property type="term" value="C:nucleus"/>
    <property type="evidence" value="ECO:0007669"/>
    <property type="project" value="InterPro"/>
</dbReference>
<dbReference type="Proteomes" id="UP000887577">
    <property type="component" value="Unplaced"/>
</dbReference>
<dbReference type="SUPFAM" id="SSF111347">
    <property type="entry name" value="Rap/Ran-GAP"/>
    <property type="match status" value="1"/>
</dbReference>
<dbReference type="InterPro" id="IPR000331">
    <property type="entry name" value="Rap/Ran_GAP_dom"/>
</dbReference>
<dbReference type="AlphaFoldDB" id="A0A914YG23"/>
<keyword evidence="1" id="KW-0343">GTPase activation</keyword>
<dbReference type="PANTHER" id="PTHR10063">
    <property type="entry name" value="TUBERIN"/>
    <property type="match status" value="1"/>
</dbReference>
<proteinExistence type="predicted"/>
<dbReference type="PROSITE" id="PS50085">
    <property type="entry name" value="RAPGAP"/>
    <property type="match status" value="1"/>
</dbReference>